<evidence type="ECO:0000313" key="5">
    <source>
        <dbReference type="Proteomes" id="UP001176940"/>
    </source>
</evidence>
<dbReference type="InterPro" id="IPR013783">
    <property type="entry name" value="Ig-like_fold"/>
</dbReference>
<feature type="domain" description="Ig-like" evidence="3">
    <location>
        <begin position="20"/>
        <end position="84"/>
    </location>
</feature>
<evidence type="ECO:0000259" key="3">
    <source>
        <dbReference type="PROSITE" id="PS50835"/>
    </source>
</evidence>
<dbReference type="InterPro" id="IPR050160">
    <property type="entry name" value="MHC/Immunoglobulin"/>
</dbReference>
<dbReference type="PROSITE" id="PS50835">
    <property type="entry name" value="IG_LIKE"/>
    <property type="match status" value="2"/>
</dbReference>
<comment type="caution">
    <text evidence="4">The sequence shown here is derived from an EMBL/GenBank/DDBJ whole genome shotgun (WGS) entry which is preliminary data.</text>
</comment>
<dbReference type="Gene3D" id="2.60.40.10">
    <property type="entry name" value="Immunoglobulins"/>
    <property type="match status" value="2"/>
</dbReference>
<keyword evidence="1" id="KW-1015">Disulfide bond</keyword>
<dbReference type="PANTHER" id="PTHR19944">
    <property type="entry name" value="MHC CLASS II-RELATED"/>
    <property type="match status" value="1"/>
</dbReference>
<dbReference type="InterPro" id="IPR036179">
    <property type="entry name" value="Ig-like_dom_sf"/>
</dbReference>
<evidence type="ECO:0000256" key="2">
    <source>
        <dbReference type="ARBA" id="ARBA00023319"/>
    </source>
</evidence>
<sequence length="190" mass="20928">MITLASGNKVTSDAGEVKAPSVIIYRPSDEELKTDMATTVCAINNFTPSTLSVEWTVDGTKWTSDIYSSLTSKQADNLYMKSSLLTGEVKAPSVFIYGPSEEELKTDEATMVCAISAYTPRTVSVEWTVDGAKWTSGVQTSTESKQADNLYMKSSFFSLSTSEYNKHEVYGCKVTHQGKDFIQTMERSKC</sequence>
<feature type="domain" description="Ig-like" evidence="3">
    <location>
        <begin position="92"/>
        <end position="188"/>
    </location>
</feature>
<dbReference type="EMBL" id="CAUEEQ010018405">
    <property type="protein sequence ID" value="CAJ0940882.1"/>
    <property type="molecule type" value="Genomic_DNA"/>
</dbReference>
<name>A0ABN9LJA2_9NEOB</name>
<accession>A0ABN9LJA2</accession>
<dbReference type="SUPFAM" id="SSF48726">
    <property type="entry name" value="Immunoglobulin"/>
    <property type="match status" value="2"/>
</dbReference>
<dbReference type="PROSITE" id="PS00290">
    <property type="entry name" value="IG_MHC"/>
    <property type="match status" value="1"/>
</dbReference>
<dbReference type="InterPro" id="IPR007110">
    <property type="entry name" value="Ig-like_dom"/>
</dbReference>
<dbReference type="InterPro" id="IPR003597">
    <property type="entry name" value="Ig_C1-set"/>
</dbReference>
<keyword evidence="5" id="KW-1185">Reference proteome</keyword>
<dbReference type="PANTHER" id="PTHR19944:SF98">
    <property type="entry name" value="IG-LIKE DOMAIN-CONTAINING PROTEIN"/>
    <property type="match status" value="1"/>
</dbReference>
<dbReference type="Pfam" id="PF07654">
    <property type="entry name" value="C1-set"/>
    <property type="match status" value="2"/>
</dbReference>
<dbReference type="Proteomes" id="UP001176940">
    <property type="component" value="Unassembled WGS sequence"/>
</dbReference>
<dbReference type="SMART" id="SM00407">
    <property type="entry name" value="IGc1"/>
    <property type="match status" value="2"/>
</dbReference>
<organism evidence="4 5">
    <name type="scientific">Ranitomeya imitator</name>
    <name type="common">mimic poison frog</name>
    <dbReference type="NCBI Taxonomy" id="111125"/>
    <lineage>
        <taxon>Eukaryota</taxon>
        <taxon>Metazoa</taxon>
        <taxon>Chordata</taxon>
        <taxon>Craniata</taxon>
        <taxon>Vertebrata</taxon>
        <taxon>Euteleostomi</taxon>
        <taxon>Amphibia</taxon>
        <taxon>Batrachia</taxon>
        <taxon>Anura</taxon>
        <taxon>Neobatrachia</taxon>
        <taxon>Hyloidea</taxon>
        <taxon>Dendrobatidae</taxon>
        <taxon>Dendrobatinae</taxon>
        <taxon>Ranitomeya</taxon>
    </lineage>
</organism>
<evidence type="ECO:0000256" key="1">
    <source>
        <dbReference type="ARBA" id="ARBA00023157"/>
    </source>
</evidence>
<proteinExistence type="predicted"/>
<protein>
    <recommendedName>
        <fullName evidence="3">Ig-like domain-containing protein</fullName>
    </recommendedName>
</protein>
<gene>
    <name evidence="4" type="ORF">RIMI_LOCUS9035164</name>
</gene>
<evidence type="ECO:0000313" key="4">
    <source>
        <dbReference type="EMBL" id="CAJ0940882.1"/>
    </source>
</evidence>
<keyword evidence="2" id="KW-0393">Immunoglobulin domain</keyword>
<dbReference type="InterPro" id="IPR003006">
    <property type="entry name" value="Ig/MHC_CS"/>
</dbReference>
<reference evidence="4" key="1">
    <citation type="submission" date="2023-07" db="EMBL/GenBank/DDBJ databases">
        <authorList>
            <person name="Stuckert A."/>
        </authorList>
    </citation>
    <scope>NUCLEOTIDE SEQUENCE</scope>
</reference>